<dbReference type="EMBL" id="CAMAPF010000037">
    <property type="protein sequence ID" value="CAH9082161.1"/>
    <property type="molecule type" value="Genomic_DNA"/>
</dbReference>
<dbReference type="Proteomes" id="UP001152523">
    <property type="component" value="Unassembled WGS sequence"/>
</dbReference>
<gene>
    <name evidence="2" type="ORF">CEPIT_LOCUS8008</name>
</gene>
<dbReference type="InterPro" id="IPR045358">
    <property type="entry name" value="Ty3_capsid"/>
</dbReference>
<dbReference type="Pfam" id="PF19259">
    <property type="entry name" value="Ty3_capsid"/>
    <property type="match status" value="1"/>
</dbReference>
<evidence type="ECO:0000313" key="2">
    <source>
        <dbReference type="EMBL" id="CAH9082161.1"/>
    </source>
</evidence>
<keyword evidence="3" id="KW-1185">Reference proteome</keyword>
<comment type="caution">
    <text evidence="2">The sequence shown here is derived from an EMBL/GenBank/DDBJ whole genome shotgun (WGS) entry which is preliminary data.</text>
</comment>
<reference evidence="2" key="1">
    <citation type="submission" date="2022-07" db="EMBL/GenBank/DDBJ databases">
        <authorList>
            <person name="Macas J."/>
            <person name="Novak P."/>
            <person name="Neumann P."/>
        </authorList>
    </citation>
    <scope>NUCLEOTIDE SEQUENCE</scope>
</reference>
<accession>A0AAV0CT95</accession>
<feature type="domain" description="Ty3 transposon capsid-like protein" evidence="1">
    <location>
        <begin position="1"/>
        <end position="113"/>
    </location>
</feature>
<protein>
    <recommendedName>
        <fullName evidence="1">Ty3 transposon capsid-like protein domain-containing protein</fullName>
    </recommendedName>
</protein>
<dbReference type="AlphaFoldDB" id="A0AAV0CT95"/>
<evidence type="ECO:0000259" key="1">
    <source>
        <dbReference type="Pfam" id="PF19259"/>
    </source>
</evidence>
<name>A0AAV0CT95_9ASTE</name>
<organism evidence="2 3">
    <name type="scientific">Cuscuta epithymum</name>
    <dbReference type="NCBI Taxonomy" id="186058"/>
    <lineage>
        <taxon>Eukaryota</taxon>
        <taxon>Viridiplantae</taxon>
        <taxon>Streptophyta</taxon>
        <taxon>Embryophyta</taxon>
        <taxon>Tracheophyta</taxon>
        <taxon>Spermatophyta</taxon>
        <taxon>Magnoliopsida</taxon>
        <taxon>eudicotyledons</taxon>
        <taxon>Gunneridae</taxon>
        <taxon>Pentapetalae</taxon>
        <taxon>asterids</taxon>
        <taxon>lamiids</taxon>
        <taxon>Solanales</taxon>
        <taxon>Convolvulaceae</taxon>
        <taxon>Cuscuteae</taxon>
        <taxon>Cuscuta</taxon>
        <taxon>Cuscuta subgen. Cuscuta</taxon>
    </lineage>
</organism>
<evidence type="ECO:0000313" key="3">
    <source>
        <dbReference type="Proteomes" id="UP001152523"/>
    </source>
</evidence>
<proteinExistence type="predicted"/>
<sequence>MEGAALYWVTWLKGRKPNMSWEEFKQALVARFDFRYQGNRFERLSGVKQIGQVEDYNTLFVQLASQVPGLTDDHYLGYYMSRLKETIRSSLRLLRPENLETAMELARDIEHNLSVQSGESGSLNYHSSGVRSSSFVRANTGPPLTATAAAYKAQGAALRKIVDSLRGRSQACLGSLRHDLSSPVLRQKS</sequence>